<accession>A0A2R4VPH7</accession>
<dbReference type="EC" id="3.1.3.48" evidence="1"/>
<dbReference type="AlphaFoldDB" id="A0A2R4VPH7"/>
<evidence type="ECO:0000256" key="1">
    <source>
        <dbReference type="ARBA" id="ARBA00013064"/>
    </source>
</evidence>
<feature type="domain" description="Tyrosine specific protein phosphatases" evidence="2">
    <location>
        <begin position="123"/>
        <end position="174"/>
    </location>
</feature>
<gene>
    <name evidence="4" type="ORF">A6A40_14610</name>
</gene>
<feature type="domain" description="Rhodanese" evidence="3">
    <location>
        <begin position="100"/>
        <end position="149"/>
    </location>
</feature>
<dbReference type="SUPFAM" id="SSF52799">
    <property type="entry name" value="(Phosphotyrosine protein) phosphatases II"/>
    <property type="match status" value="1"/>
</dbReference>
<evidence type="ECO:0000313" key="4">
    <source>
        <dbReference type="EMBL" id="AWB06347.1"/>
    </source>
</evidence>
<name>A0A2R4VPH7_9PROT</name>
<evidence type="ECO:0000313" key="5">
    <source>
        <dbReference type="Proteomes" id="UP000077405"/>
    </source>
</evidence>
<dbReference type="OrthoDB" id="9806482at2"/>
<dbReference type="Proteomes" id="UP000077405">
    <property type="component" value="Chromosome"/>
</dbReference>
<dbReference type="KEGG" id="ahu:A6A40_14610"/>
<dbReference type="InterPro" id="IPR050561">
    <property type="entry name" value="PTP"/>
</dbReference>
<organism evidence="4 5">
    <name type="scientific">Azospirillum humicireducens</name>
    <dbReference type="NCBI Taxonomy" id="1226968"/>
    <lineage>
        <taxon>Bacteria</taxon>
        <taxon>Pseudomonadati</taxon>
        <taxon>Pseudomonadota</taxon>
        <taxon>Alphaproteobacteria</taxon>
        <taxon>Rhodospirillales</taxon>
        <taxon>Azospirillaceae</taxon>
        <taxon>Azospirillum</taxon>
    </lineage>
</organism>
<protein>
    <recommendedName>
        <fullName evidence="1">protein-tyrosine-phosphatase</fullName>
        <ecNumber evidence="1">3.1.3.48</ecNumber>
    </recommendedName>
</protein>
<evidence type="ECO:0000259" key="2">
    <source>
        <dbReference type="PROSITE" id="PS50056"/>
    </source>
</evidence>
<dbReference type="PROSITE" id="PS50206">
    <property type="entry name" value="RHODANESE_3"/>
    <property type="match status" value="1"/>
</dbReference>
<dbReference type="InterPro" id="IPR000340">
    <property type="entry name" value="Dual-sp_phosphatase_cat-dom"/>
</dbReference>
<evidence type="ECO:0000259" key="3">
    <source>
        <dbReference type="PROSITE" id="PS50206"/>
    </source>
</evidence>
<dbReference type="PANTHER" id="PTHR23339">
    <property type="entry name" value="TYROSINE SPECIFIC PROTEIN PHOSPHATASE AND DUAL SPECIFICITY PROTEIN PHOSPHATASE"/>
    <property type="match status" value="1"/>
</dbReference>
<dbReference type="Gene3D" id="3.90.190.10">
    <property type="entry name" value="Protein tyrosine phosphatase superfamily"/>
    <property type="match status" value="1"/>
</dbReference>
<proteinExistence type="predicted"/>
<dbReference type="Pfam" id="PF00782">
    <property type="entry name" value="DSPc"/>
    <property type="match status" value="1"/>
</dbReference>
<sequence>MILCTSATHPMEIVEVPVPGAAGHIGVTFCPGRKDRDPVSGGWNRDMAADLQAIRRWGANAIISLLTPRETRVLGVERLAHEAGLHGIDLFRCPIFDQHPPDEEFEKTWALAGPEVRHRLRCGERVLVHCRAGRGRSGMIAARLLVELGTLADDATRLVRAARPGALLNPQQVQHVLSIRPVSNGRIPHGK</sequence>
<dbReference type="GO" id="GO:0004725">
    <property type="term" value="F:protein tyrosine phosphatase activity"/>
    <property type="evidence" value="ECO:0007669"/>
    <property type="project" value="UniProtKB-EC"/>
</dbReference>
<dbReference type="EMBL" id="CP015285">
    <property type="protein sequence ID" value="AWB06347.1"/>
    <property type="molecule type" value="Genomic_DNA"/>
</dbReference>
<dbReference type="RefSeq" id="WP_082860695.1">
    <property type="nucleotide sequence ID" value="NZ_CP015285.1"/>
</dbReference>
<dbReference type="PROSITE" id="PS50056">
    <property type="entry name" value="TYR_PHOSPHATASE_2"/>
    <property type="match status" value="1"/>
</dbReference>
<dbReference type="PROSITE" id="PS00383">
    <property type="entry name" value="TYR_PHOSPHATASE_1"/>
    <property type="match status" value="1"/>
</dbReference>
<dbReference type="InterPro" id="IPR016130">
    <property type="entry name" value="Tyr_Pase_AS"/>
</dbReference>
<reference evidence="4 5" key="1">
    <citation type="journal article" date="2013" name="Int. J. Syst. Evol. Microbiol.">
        <title>Azospirillum humicireducens sp. nov., a nitrogen-fixing bacterium isolated from a microbial fuel cell.</title>
        <authorList>
            <person name="Zhou S."/>
            <person name="Han L."/>
            <person name="Wang Y."/>
            <person name="Yang G."/>
            <person name="Zhuang L."/>
            <person name="Hu P."/>
        </authorList>
    </citation>
    <scope>NUCLEOTIDE SEQUENCE [LARGE SCALE GENOMIC DNA]</scope>
    <source>
        <strain evidence="4 5">SgZ-5</strain>
    </source>
</reference>
<dbReference type="InterPro" id="IPR000387">
    <property type="entry name" value="Tyr_Pase_dom"/>
</dbReference>
<dbReference type="InterPro" id="IPR001763">
    <property type="entry name" value="Rhodanese-like_dom"/>
</dbReference>
<keyword evidence="5" id="KW-1185">Reference proteome</keyword>
<dbReference type="InterPro" id="IPR029021">
    <property type="entry name" value="Prot-tyrosine_phosphatase-like"/>
</dbReference>